<dbReference type="PANTHER" id="PTHR43401:SF2">
    <property type="entry name" value="L-THREONINE 3-DEHYDROGENASE"/>
    <property type="match status" value="1"/>
</dbReference>
<feature type="domain" description="Alcohol dehydrogenase-like N-terminal" evidence="6">
    <location>
        <begin position="31"/>
        <end position="167"/>
    </location>
</feature>
<accession>A0AAU8ABE3</accession>
<dbReference type="InterPro" id="IPR050129">
    <property type="entry name" value="Zn_alcohol_dh"/>
</dbReference>
<reference evidence="7" key="1">
    <citation type="submission" date="2023-02" db="EMBL/GenBank/DDBJ databases">
        <title>Gut commensal Christensenella minuta modulates host metabolism via a new class of secondary bile acids.</title>
        <authorList>
            <person name="Liu C."/>
        </authorList>
    </citation>
    <scope>NUCLEOTIDE SEQUENCE</scope>
    <source>
        <strain evidence="7">CA70</strain>
    </source>
</reference>
<dbReference type="GO" id="GO:0008270">
    <property type="term" value="F:zinc ion binding"/>
    <property type="evidence" value="ECO:0007669"/>
    <property type="project" value="InterPro"/>
</dbReference>
<dbReference type="Pfam" id="PF00107">
    <property type="entry name" value="ADH_zinc_N"/>
    <property type="match status" value="1"/>
</dbReference>
<evidence type="ECO:0000256" key="1">
    <source>
        <dbReference type="ARBA" id="ARBA00022723"/>
    </source>
</evidence>
<gene>
    <name evidence="7" type="ORF">PUP29_04285</name>
</gene>
<evidence type="ECO:0000259" key="5">
    <source>
        <dbReference type="Pfam" id="PF00107"/>
    </source>
</evidence>
<dbReference type="SUPFAM" id="SSF50129">
    <property type="entry name" value="GroES-like"/>
    <property type="match status" value="1"/>
</dbReference>
<dbReference type="Pfam" id="PF08240">
    <property type="entry name" value="ADH_N"/>
    <property type="match status" value="1"/>
</dbReference>
<dbReference type="PROSITE" id="PS00059">
    <property type="entry name" value="ADH_ZINC"/>
    <property type="match status" value="1"/>
</dbReference>
<dbReference type="RefSeq" id="WP_079547010.1">
    <property type="nucleotide sequence ID" value="NZ_CP117826.1"/>
</dbReference>
<dbReference type="InterPro" id="IPR013149">
    <property type="entry name" value="ADH-like_C"/>
</dbReference>
<dbReference type="InterPro" id="IPR036291">
    <property type="entry name" value="NAD(P)-bd_dom_sf"/>
</dbReference>
<dbReference type="Gene3D" id="3.40.50.720">
    <property type="entry name" value="NAD(P)-binding Rossmann-like Domain"/>
    <property type="match status" value="1"/>
</dbReference>
<dbReference type="InterPro" id="IPR002328">
    <property type="entry name" value="ADH_Zn_CS"/>
</dbReference>
<feature type="domain" description="Alcohol dehydrogenase-like C-terminal" evidence="5">
    <location>
        <begin position="219"/>
        <end position="349"/>
    </location>
</feature>
<dbReference type="InterPro" id="IPR013154">
    <property type="entry name" value="ADH-like_N"/>
</dbReference>
<evidence type="ECO:0000256" key="4">
    <source>
        <dbReference type="RuleBase" id="RU361277"/>
    </source>
</evidence>
<evidence type="ECO:0000313" key="7">
    <source>
        <dbReference type="EMBL" id="XCC63139.1"/>
    </source>
</evidence>
<dbReference type="AlphaFoldDB" id="A0AAU8ABE3"/>
<dbReference type="Gene3D" id="3.90.180.10">
    <property type="entry name" value="Medium-chain alcohol dehydrogenases, catalytic domain"/>
    <property type="match status" value="1"/>
</dbReference>
<keyword evidence="2 4" id="KW-0862">Zinc</keyword>
<dbReference type="InterPro" id="IPR011032">
    <property type="entry name" value="GroES-like_sf"/>
</dbReference>
<comment type="cofactor">
    <cofactor evidence="4">
        <name>Zn(2+)</name>
        <dbReference type="ChEBI" id="CHEBI:29105"/>
    </cofactor>
</comment>
<name>A0AAU8ABE3_9FIRM</name>
<evidence type="ECO:0000256" key="3">
    <source>
        <dbReference type="ARBA" id="ARBA00023002"/>
    </source>
</evidence>
<proteinExistence type="inferred from homology"/>
<keyword evidence="3" id="KW-0560">Oxidoreductase</keyword>
<protein>
    <submittedName>
        <fullName evidence="7">Alcohol dehydrogenase catalytic domain-containing protein</fullName>
    </submittedName>
</protein>
<comment type="similarity">
    <text evidence="4">Belongs to the zinc-containing alcohol dehydrogenase family.</text>
</comment>
<evidence type="ECO:0000259" key="6">
    <source>
        <dbReference type="Pfam" id="PF08240"/>
    </source>
</evidence>
<dbReference type="EMBL" id="CP117826">
    <property type="protein sequence ID" value="XCC63139.1"/>
    <property type="molecule type" value="Genomic_DNA"/>
</dbReference>
<dbReference type="PANTHER" id="PTHR43401">
    <property type="entry name" value="L-THREONINE 3-DEHYDROGENASE"/>
    <property type="match status" value="1"/>
</dbReference>
<sequence>MDAKTCKAAVWSGRQKIDVRDVQLPKCLDDGLIIKLEAASICGTDLHLFRQEPPEPMILGHEMCGRIVEMGKNAAQAMRCYTGTVKIGDRICLYPWVVCGTCSNCLTYGIGACGICENAFVYGVPFEELGVGGSPVRSNSVEEAPYIKGGFAEYMYVFPGTFMWQVPEEMPSNVASLLDPTAVAMRAVELAMRSPGIFEDSFNLGSTVLVIGDGQVAALTAMIARTLGVQNIVISGFSDQKLALAQKLSQADVIMNSAKMSIEERRDIIMGLNHGKGADVVFQCAGSPQAFRDGIDLMKNVGTLIEVGNIVGKNTVEFDPARDLCSKHATYIGMSVNTASAFHKAFQMLCKFKKLGFGAIFTHRCTLDTLQETMLKGGDPDYMKGWVDFGSSI</sequence>
<dbReference type="SUPFAM" id="SSF51735">
    <property type="entry name" value="NAD(P)-binding Rossmann-fold domains"/>
    <property type="match status" value="1"/>
</dbReference>
<keyword evidence="1 4" id="KW-0479">Metal-binding</keyword>
<evidence type="ECO:0000256" key="2">
    <source>
        <dbReference type="ARBA" id="ARBA00022833"/>
    </source>
</evidence>
<dbReference type="GO" id="GO:0016491">
    <property type="term" value="F:oxidoreductase activity"/>
    <property type="evidence" value="ECO:0007669"/>
    <property type="project" value="UniProtKB-KW"/>
</dbReference>
<organism evidence="7">
    <name type="scientific">Christensenella massiliensis</name>
    <dbReference type="NCBI Taxonomy" id="1805714"/>
    <lineage>
        <taxon>Bacteria</taxon>
        <taxon>Bacillati</taxon>
        <taxon>Bacillota</taxon>
        <taxon>Clostridia</taxon>
        <taxon>Christensenellales</taxon>
        <taxon>Christensenellaceae</taxon>
        <taxon>Christensenella</taxon>
    </lineage>
</organism>